<dbReference type="Proteomes" id="UP001295423">
    <property type="component" value="Unassembled WGS sequence"/>
</dbReference>
<keyword evidence="1" id="KW-1133">Transmembrane helix</keyword>
<feature type="transmembrane region" description="Helical" evidence="1">
    <location>
        <begin position="119"/>
        <end position="139"/>
    </location>
</feature>
<comment type="caution">
    <text evidence="2">The sequence shown here is derived from an EMBL/GenBank/DDBJ whole genome shotgun (WGS) entry which is preliminary data.</text>
</comment>
<organism evidence="2 3">
    <name type="scientific">Cylindrotheca closterium</name>
    <dbReference type="NCBI Taxonomy" id="2856"/>
    <lineage>
        <taxon>Eukaryota</taxon>
        <taxon>Sar</taxon>
        <taxon>Stramenopiles</taxon>
        <taxon>Ochrophyta</taxon>
        <taxon>Bacillariophyta</taxon>
        <taxon>Bacillariophyceae</taxon>
        <taxon>Bacillariophycidae</taxon>
        <taxon>Bacillariales</taxon>
        <taxon>Bacillariaceae</taxon>
        <taxon>Cylindrotheca</taxon>
    </lineage>
</organism>
<dbReference type="EMBL" id="CAKOGP040000001">
    <property type="protein sequence ID" value="CAJ1912042.1"/>
    <property type="molecule type" value="Genomic_DNA"/>
</dbReference>
<proteinExistence type="predicted"/>
<sequence>MENDTETMPNCCGYDSRIASRSANIFMLVVASLYFIMDLVSLNDTDINTAPSEDERIHIKLSLSVTTIQIIVNSLAIWGAHTYRGWPIMLSLAWIAVNMILLILGSIFAAVYGTGGLAVIIKGTVIVLIQFSFMLWPMYEYIEEYDKLKEIAVGQEVEKEIKQNLETV</sequence>
<keyword evidence="1" id="KW-0472">Membrane</keyword>
<feature type="transmembrane region" description="Helical" evidence="1">
    <location>
        <begin position="18"/>
        <end position="37"/>
    </location>
</feature>
<name>A0AAD2FFG1_9STRA</name>
<accession>A0AAD2FFG1</accession>
<evidence type="ECO:0000313" key="2">
    <source>
        <dbReference type="EMBL" id="CAJ1912042.1"/>
    </source>
</evidence>
<feature type="transmembrane region" description="Helical" evidence="1">
    <location>
        <begin position="92"/>
        <end position="113"/>
    </location>
</feature>
<reference evidence="2" key="1">
    <citation type="submission" date="2023-08" db="EMBL/GenBank/DDBJ databases">
        <authorList>
            <person name="Audoor S."/>
            <person name="Bilcke G."/>
        </authorList>
    </citation>
    <scope>NUCLEOTIDE SEQUENCE</scope>
</reference>
<keyword evidence="3" id="KW-1185">Reference proteome</keyword>
<evidence type="ECO:0000256" key="1">
    <source>
        <dbReference type="SAM" id="Phobius"/>
    </source>
</evidence>
<evidence type="ECO:0000313" key="3">
    <source>
        <dbReference type="Proteomes" id="UP001295423"/>
    </source>
</evidence>
<dbReference type="AlphaFoldDB" id="A0AAD2FFG1"/>
<gene>
    <name evidence="2" type="ORF">CYCCA115_LOCUS615</name>
</gene>
<protein>
    <submittedName>
        <fullName evidence="2">Uncharacterized protein</fullName>
    </submittedName>
</protein>
<keyword evidence="1" id="KW-0812">Transmembrane</keyword>
<feature type="transmembrane region" description="Helical" evidence="1">
    <location>
        <begin position="57"/>
        <end position="80"/>
    </location>
</feature>